<dbReference type="SMART" id="SM00530">
    <property type="entry name" value="HTH_XRE"/>
    <property type="match status" value="1"/>
</dbReference>
<reference evidence="2" key="1">
    <citation type="journal article" date="2020" name="mSystems">
        <title>Genome- and Community-Level Interaction Insights into Carbon Utilization and Element Cycling Functions of Hydrothermarchaeota in Hydrothermal Sediment.</title>
        <authorList>
            <person name="Zhou Z."/>
            <person name="Liu Y."/>
            <person name="Xu W."/>
            <person name="Pan J."/>
            <person name="Luo Z.H."/>
            <person name="Li M."/>
        </authorList>
    </citation>
    <scope>NUCLEOTIDE SEQUENCE [LARGE SCALE GENOMIC DNA]</scope>
    <source>
        <strain evidence="2">SpSt-876</strain>
    </source>
</reference>
<dbReference type="Gene3D" id="1.10.260.40">
    <property type="entry name" value="lambda repressor-like DNA-binding domains"/>
    <property type="match status" value="1"/>
</dbReference>
<sequence length="78" mass="8741">MFNFTKEMAKILRRLRENANLTQKEVATRMGVKTKYGQGLIAQLEMGKVKNPSLRTILDYLCACGASWVGPPEADLKP</sequence>
<dbReference type="SUPFAM" id="SSF47413">
    <property type="entry name" value="lambda repressor-like DNA-binding domains"/>
    <property type="match status" value="1"/>
</dbReference>
<organism evidence="2">
    <name type="scientific">candidate division WOR-3 bacterium</name>
    <dbReference type="NCBI Taxonomy" id="2052148"/>
    <lineage>
        <taxon>Bacteria</taxon>
        <taxon>Bacteria division WOR-3</taxon>
    </lineage>
</organism>
<protein>
    <submittedName>
        <fullName evidence="2">XRE family transcriptional regulator</fullName>
    </submittedName>
</protein>
<feature type="domain" description="HTH cro/C1-type" evidence="1">
    <location>
        <begin position="12"/>
        <end position="57"/>
    </location>
</feature>
<dbReference type="AlphaFoldDB" id="A0A7C6A7Q6"/>
<dbReference type="InterPro" id="IPR010982">
    <property type="entry name" value="Lambda_DNA-bd_dom_sf"/>
</dbReference>
<dbReference type="CDD" id="cd00093">
    <property type="entry name" value="HTH_XRE"/>
    <property type="match status" value="1"/>
</dbReference>
<dbReference type="PROSITE" id="PS50943">
    <property type="entry name" value="HTH_CROC1"/>
    <property type="match status" value="1"/>
</dbReference>
<evidence type="ECO:0000259" key="1">
    <source>
        <dbReference type="PROSITE" id="PS50943"/>
    </source>
</evidence>
<dbReference type="Pfam" id="PF13560">
    <property type="entry name" value="HTH_31"/>
    <property type="match status" value="1"/>
</dbReference>
<dbReference type="GO" id="GO:0003677">
    <property type="term" value="F:DNA binding"/>
    <property type="evidence" value="ECO:0007669"/>
    <property type="project" value="InterPro"/>
</dbReference>
<gene>
    <name evidence="2" type="ORF">ENW73_00065</name>
</gene>
<dbReference type="EMBL" id="DTLI01000005">
    <property type="protein sequence ID" value="HHS51248.1"/>
    <property type="molecule type" value="Genomic_DNA"/>
</dbReference>
<accession>A0A7C6A7Q6</accession>
<comment type="caution">
    <text evidence="2">The sequence shown here is derived from an EMBL/GenBank/DDBJ whole genome shotgun (WGS) entry which is preliminary data.</text>
</comment>
<proteinExistence type="predicted"/>
<dbReference type="InterPro" id="IPR001387">
    <property type="entry name" value="Cro/C1-type_HTH"/>
</dbReference>
<name>A0A7C6A7Q6_UNCW3</name>
<evidence type="ECO:0000313" key="2">
    <source>
        <dbReference type="EMBL" id="HHS51248.1"/>
    </source>
</evidence>